<reference evidence="2 3" key="1">
    <citation type="submission" date="2017-04" db="EMBL/GenBank/DDBJ databases">
        <authorList>
            <person name="Afonso C.L."/>
            <person name="Miller P.J."/>
            <person name="Scott M.A."/>
            <person name="Spackman E."/>
            <person name="Goraichik I."/>
            <person name="Dimitrov K.M."/>
            <person name="Suarez D.L."/>
            <person name="Swayne D.E."/>
        </authorList>
    </citation>
    <scope>NUCLEOTIDE SEQUENCE [LARGE SCALE GENOMIC DNA]</scope>
    <source>
        <strain evidence="2 3">N3/975</strain>
    </source>
</reference>
<sequence length="130" mass="14941">MKSPIINRIDTVFLHVTDLKESVRWYSKLLAIEFNEDIQFEGPIHTFPMGKNRPGLTLDNHSFDEAYKFVPSNQPLFNLSTEDIDEAYEFVKSIGTEIVTEIARYPDLSDFSFKDPDGNILMICSCITEN</sequence>
<dbReference type="SUPFAM" id="SSF54593">
    <property type="entry name" value="Glyoxalase/Bleomycin resistance protein/Dihydroxybiphenyl dioxygenase"/>
    <property type="match status" value="1"/>
</dbReference>
<dbReference type="Proteomes" id="UP000192940">
    <property type="component" value="Chromosome I"/>
</dbReference>
<dbReference type="EMBL" id="LT840184">
    <property type="protein sequence ID" value="SMF84101.1"/>
    <property type="molecule type" value="Genomic_DNA"/>
</dbReference>
<dbReference type="AlphaFoldDB" id="A0A1X7HCN4"/>
<evidence type="ECO:0000313" key="2">
    <source>
        <dbReference type="EMBL" id="SMF84101.1"/>
    </source>
</evidence>
<keyword evidence="3" id="KW-1185">Reference proteome</keyword>
<gene>
    <name evidence="2" type="ORF">SAMN05661091_2526</name>
</gene>
<accession>A0A1X7HCN4</accession>
<protein>
    <recommendedName>
        <fullName evidence="1">VOC domain-containing protein</fullName>
    </recommendedName>
</protein>
<dbReference type="STRING" id="1313296.SAMN05661091_2526"/>
<dbReference type="InterPro" id="IPR037523">
    <property type="entry name" value="VOC_core"/>
</dbReference>
<dbReference type="Pfam" id="PF00903">
    <property type="entry name" value="Glyoxalase"/>
    <property type="match status" value="1"/>
</dbReference>
<dbReference type="RefSeq" id="WP_208919473.1">
    <property type="nucleotide sequence ID" value="NZ_LT840184.1"/>
</dbReference>
<proteinExistence type="predicted"/>
<dbReference type="PROSITE" id="PS51819">
    <property type="entry name" value="VOC"/>
    <property type="match status" value="1"/>
</dbReference>
<name>A0A1X7HCN4_9BACL</name>
<dbReference type="Gene3D" id="3.10.180.10">
    <property type="entry name" value="2,3-Dihydroxybiphenyl 1,2-Dioxygenase, domain 1"/>
    <property type="match status" value="1"/>
</dbReference>
<organism evidence="2 3">
    <name type="scientific">Paenibacillus uliginis N3/975</name>
    <dbReference type="NCBI Taxonomy" id="1313296"/>
    <lineage>
        <taxon>Bacteria</taxon>
        <taxon>Bacillati</taxon>
        <taxon>Bacillota</taxon>
        <taxon>Bacilli</taxon>
        <taxon>Bacillales</taxon>
        <taxon>Paenibacillaceae</taxon>
        <taxon>Paenibacillus</taxon>
    </lineage>
</organism>
<evidence type="ECO:0000259" key="1">
    <source>
        <dbReference type="PROSITE" id="PS51819"/>
    </source>
</evidence>
<evidence type="ECO:0000313" key="3">
    <source>
        <dbReference type="Proteomes" id="UP000192940"/>
    </source>
</evidence>
<dbReference type="InterPro" id="IPR029068">
    <property type="entry name" value="Glyas_Bleomycin-R_OHBP_Dase"/>
</dbReference>
<dbReference type="InterPro" id="IPR004360">
    <property type="entry name" value="Glyas_Fos-R_dOase_dom"/>
</dbReference>
<feature type="domain" description="VOC" evidence="1">
    <location>
        <begin position="8"/>
        <end position="126"/>
    </location>
</feature>